<dbReference type="Gene3D" id="1.20.1250.20">
    <property type="entry name" value="MFS general substrate transporter like domains"/>
    <property type="match status" value="2"/>
</dbReference>
<dbReference type="InterPro" id="IPR036259">
    <property type="entry name" value="MFS_trans_sf"/>
</dbReference>
<reference evidence="10 11" key="1">
    <citation type="submission" date="2016-10" db="EMBL/GenBank/DDBJ databases">
        <authorList>
            <person name="de Groot N.N."/>
        </authorList>
    </citation>
    <scope>NUCLEOTIDE SEQUENCE [LARGE SCALE GENOMIC DNA]</scope>
    <source>
        <strain evidence="10 11">CGMCC 4.3510</strain>
    </source>
</reference>
<feature type="transmembrane region" description="Helical" evidence="8">
    <location>
        <begin position="119"/>
        <end position="137"/>
    </location>
</feature>
<keyword evidence="6 8" id="KW-0472">Membrane</keyword>
<evidence type="ECO:0000313" key="11">
    <source>
        <dbReference type="Proteomes" id="UP000199323"/>
    </source>
</evidence>
<dbReference type="AlphaFoldDB" id="A0A1I2JVB7"/>
<evidence type="ECO:0000256" key="5">
    <source>
        <dbReference type="ARBA" id="ARBA00022989"/>
    </source>
</evidence>
<evidence type="ECO:0000256" key="7">
    <source>
        <dbReference type="ARBA" id="ARBA00023251"/>
    </source>
</evidence>
<name>A0A1I2JVB7_9ACTN</name>
<dbReference type="GO" id="GO:0046677">
    <property type="term" value="P:response to antibiotic"/>
    <property type="evidence" value="ECO:0007669"/>
    <property type="project" value="UniProtKB-KW"/>
</dbReference>
<feature type="transmembrane region" description="Helical" evidence="8">
    <location>
        <begin position="181"/>
        <end position="200"/>
    </location>
</feature>
<proteinExistence type="predicted"/>
<feature type="transmembrane region" description="Helical" evidence="8">
    <location>
        <begin position="63"/>
        <end position="85"/>
    </location>
</feature>
<protein>
    <submittedName>
        <fullName evidence="10">Major Facilitator Superfamily protein</fullName>
    </submittedName>
</protein>
<dbReference type="STRING" id="380248.SAMN05216251_12059"/>
<feature type="transmembrane region" description="Helical" evidence="8">
    <location>
        <begin position="206"/>
        <end position="228"/>
    </location>
</feature>
<keyword evidence="3" id="KW-1003">Cell membrane</keyword>
<evidence type="ECO:0000256" key="2">
    <source>
        <dbReference type="ARBA" id="ARBA00022448"/>
    </source>
</evidence>
<feature type="transmembrane region" description="Helical" evidence="8">
    <location>
        <begin position="320"/>
        <end position="339"/>
    </location>
</feature>
<dbReference type="PROSITE" id="PS50850">
    <property type="entry name" value="MFS"/>
    <property type="match status" value="1"/>
</dbReference>
<feature type="transmembrane region" description="Helical" evidence="8">
    <location>
        <begin position="91"/>
        <end position="107"/>
    </location>
</feature>
<dbReference type="InterPro" id="IPR020846">
    <property type="entry name" value="MFS_dom"/>
</dbReference>
<comment type="subcellular location">
    <subcellularLocation>
        <location evidence="1">Cell membrane</location>
        <topology evidence="1">Multi-pass membrane protein</topology>
    </subcellularLocation>
</comment>
<feature type="transmembrane region" description="Helical" evidence="8">
    <location>
        <begin position="385"/>
        <end position="406"/>
    </location>
</feature>
<dbReference type="GO" id="GO:0022857">
    <property type="term" value="F:transmembrane transporter activity"/>
    <property type="evidence" value="ECO:0007669"/>
    <property type="project" value="InterPro"/>
</dbReference>
<feature type="transmembrane region" description="Helical" evidence="8">
    <location>
        <begin position="418"/>
        <end position="439"/>
    </location>
</feature>
<dbReference type="InterPro" id="IPR011701">
    <property type="entry name" value="MFS"/>
</dbReference>
<dbReference type="PANTHER" id="PTHR42718">
    <property type="entry name" value="MAJOR FACILITATOR SUPERFAMILY MULTIDRUG TRANSPORTER MFSC"/>
    <property type="match status" value="1"/>
</dbReference>
<keyword evidence="4 8" id="KW-0812">Transmembrane</keyword>
<dbReference type="EMBL" id="FONG01000020">
    <property type="protein sequence ID" value="SFF58782.1"/>
    <property type="molecule type" value="Genomic_DNA"/>
</dbReference>
<feature type="transmembrane region" description="Helical" evidence="8">
    <location>
        <begin position="345"/>
        <end position="364"/>
    </location>
</feature>
<dbReference type="Pfam" id="PF07690">
    <property type="entry name" value="MFS_1"/>
    <property type="match status" value="1"/>
</dbReference>
<feature type="transmembrane region" description="Helical" evidence="8">
    <location>
        <begin position="149"/>
        <end position="169"/>
    </location>
</feature>
<evidence type="ECO:0000259" key="9">
    <source>
        <dbReference type="PROSITE" id="PS50850"/>
    </source>
</evidence>
<evidence type="ECO:0000256" key="1">
    <source>
        <dbReference type="ARBA" id="ARBA00004651"/>
    </source>
</evidence>
<dbReference type="SUPFAM" id="SSF103473">
    <property type="entry name" value="MFS general substrate transporter"/>
    <property type="match status" value="2"/>
</dbReference>
<keyword evidence="2" id="KW-0813">Transport</keyword>
<sequence>MCAALVSAAVVTLGGPLVPQVQQSFGVGTEASQWSYTITLLVGATLTPLLGRLADGRRRRPAMIVVCALVTLGCAVSALGTRYGVFLTGRAFQGVAVALVAMTIACARDLFTGPATARLIALLSITTALGVGAAYPLTTFVADHLGLRAAYGGAALLSLLVTLAVAGGLPAVAARDGDPRLDVPGAVVLIAATACALLAISQGNAWGWTSAGVAALAAAAAVLLLAWIRLELRVPHPLVELRLFARRDVLAAHLTGLLMGVSLYNTPVLITRIGLAPRDTSYGVGLGLSAIGVVMAPIAVCNYLSSRGATALARARGRRIALAAGGVVGALGPLMLIGVDGHLSLLLASVVLTSCGAGATFGTLPGLIVDAVEPGETGSATSVNILLRAVGGAVGSAATAALVGAAAGPGGQTTSTGLAWAALACAGTCVASVVVSGCVPSRRRRTASHAVAVEPVPLPRTD</sequence>
<gene>
    <name evidence="10" type="ORF">SAMN05216251_12059</name>
</gene>
<dbReference type="PANTHER" id="PTHR42718:SF46">
    <property type="entry name" value="BLR6921 PROTEIN"/>
    <property type="match status" value="1"/>
</dbReference>
<evidence type="ECO:0000256" key="4">
    <source>
        <dbReference type="ARBA" id="ARBA00022692"/>
    </source>
</evidence>
<feature type="transmembrane region" description="Helical" evidence="8">
    <location>
        <begin position="33"/>
        <end position="51"/>
    </location>
</feature>
<keyword evidence="11" id="KW-1185">Reference proteome</keyword>
<evidence type="ECO:0000256" key="3">
    <source>
        <dbReference type="ARBA" id="ARBA00022475"/>
    </source>
</evidence>
<evidence type="ECO:0000256" key="6">
    <source>
        <dbReference type="ARBA" id="ARBA00023136"/>
    </source>
</evidence>
<feature type="transmembrane region" description="Helical" evidence="8">
    <location>
        <begin position="282"/>
        <end position="304"/>
    </location>
</feature>
<dbReference type="GO" id="GO:0005886">
    <property type="term" value="C:plasma membrane"/>
    <property type="evidence" value="ECO:0007669"/>
    <property type="project" value="UniProtKB-SubCell"/>
</dbReference>
<feature type="transmembrane region" description="Helical" evidence="8">
    <location>
        <begin position="249"/>
        <end position="270"/>
    </location>
</feature>
<organism evidence="10 11">
    <name type="scientific">Actinacidiphila alni</name>
    <dbReference type="NCBI Taxonomy" id="380248"/>
    <lineage>
        <taxon>Bacteria</taxon>
        <taxon>Bacillati</taxon>
        <taxon>Actinomycetota</taxon>
        <taxon>Actinomycetes</taxon>
        <taxon>Kitasatosporales</taxon>
        <taxon>Streptomycetaceae</taxon>
        <taxon>Actinacidiphila</taxon>
    </lineage>
</organism>
<keyword evidence="7" id="KW-0046">Antibiotic resistance</keyword>
<evidence type="ECO:0000313" key="10">
    <source>
        <dbReference type="EMBL" id="SFF58782.1"/>
    </source>
</evidence>
<evidence type="ECO:0000256" key="8">
    <source>
        <dbReference type="SAM" id="Phobius"/>
    </source>
</evidence>
<dbReference type="Proteomes" id="UP000199323">
    <property type="component" value="Unassembled WGS sequence"/>
</dbReference>
<keyword evidence="5 8" id="KW-1133">Transmembrane helix</keyword>
<accession>A0A1I2JVB7</accession>
<feature type="domain" description="Major facilitator superfamily (MFS) profile" evidence="9">
    <location>
        <begin position="1"/>
        <end position="444"/>
    </location>
</feature>